<gene>
    <name evidence="1" type="ORF">MRB53_021931</name>
</gene>
<comment type="caution">
    <text evidence="1">The sequence shown here is derived from an EMBL/GenBank/DDBJ whole genome shotgun (WGS) entry which is preliminary data.</text>
</comment>
<proteinExistence type="predicted"/>
<evidence type="ECO:0000313" key="1">
    <source>
        <dbReference type="EMBL" id="KAJ8628608.1"/>
    </source>
</evidence>
<keyword evidence="2" id="KW-1185">Reference proteome</keyword>
<accession>A0ACC2L5H1</accession>
<organism evidence="1 2">
    <name type="scientific">Persea americana</name>
    <name type="common">Avocado</name>
    <dbReference type="NCBI Taxonomy" id="3435"/>
    <lineage>
        <taxon>Eukaryota</taxon>
        <taxon>Viridiplantae</taxon>
        <taxon>Streptophyta</taxon>
        <taxon>Embryophyta</taxon>
        <taxon>Tracheophyta</taxon>
        <taxon>Spermatophyta</taxon>
        <taxon>Magnoliopsida</taxon>
        <taxon>Magnoliidae</taxon>
        <taxon>Laurales</taxon>
        <taxon>Lauraceae</taxon>
        <taxon>Persea</taxon>
    </lineage>
</organism>
<protein>
    <submittedName>
        <fullName evidence="1">Uncharacterized protein</fullName>
    </submittedName>
</protein>
<dbReference type="Proteomes" id="UP001234297">
    <property type="component" value="Chromosome 7"/>
</dbReference>
<name>A0ACC2L5H1_PERAE</name>
<reference evidence="1 2" key="1">
    <citation type="journal article" date="2022" name="Hortic Res">
        <title>A haplotype resolved chromosomal level avocado genome allows analysis of novel avocado genes.</title>
        <authorList>
            <person name="Nath O."/>
            <person name="Fletcher S.J."/>
            <person name="Hayward A."/>
            <person name="Shaw L.M."/>
            <person name="Masouleh A.K."/>
            <person name="Furtado A."/>
            <person name="Henry R.J."/>
            <person name="Mitter N."/>
        </authorList>
    </citation>
    <scope>NUCLEOTIDE SEQUENCE [LARGE SCALE GENOMIC DNA]</scope>
    <source>
        <strain evidence="2">cv. Hass</strain>
    </source>
</reference>
<dbReference type="EMBL" id="CM056815">
    <property type="protein sequence ID" value="KAJ8628608.1"/>
    <property type="molecule type" value="Genomic_DNA"/>
</dbReference>
<evidence type="ECO:0000313" key="2">
    <source>
        <dbReference type="Proteomes" id="UP001234297"/>
    </source>
</evidence>
<sequence length="456" mass="52714">MLSKRAKHRGLGREEIVGSSQFVAPIETELQNLQETEGGECGDLNYEGDLFYYEYGNGLYMSHDEDDNRTEVELVKDRGGDGLDTERAYREIQMQVGDQLSDYEPQSDYESFKSSYDESERNFYNLKDDPRLEEMEPRLCIGMKSASAHQFRKCLTHYAVNNSFDLKYICNEHKRVTAKCVGPNCKWCIHASRLQDDITFMIKIYSSEHSCLGTNREGNHTASAKWVADMCESMVQNDQNIKSHGHVKLQERRDASSKWTTTIVPLARLDLMKTVEKACNCRVRHAGKFEYKVDVDKERYKVLMDKRTCQCGRWQLCGMPCKHAVATIIKRREDLESYCDNCSSIEKYRVTYDGIIHAMSHKETWTRPSDAFYIHLPYNRRPPGRLRKERIKDRNGDNPSLKRAKNSSRTTKCSLCGILGHNRKTCKNPLRGERPQAKKSTPRCERGRAQVQAQHV</sequence>